<protein>
    <submittedName>
        <fullName evidence="1">Uncharacterized protein</fullName>
    </submittedName>
</protein>
<dbReference type="STRING" id="1229780.BN381_290133"/>
<evidence type="ECO:0000313" key="2">
    <source>
        <dbReference type="Proteomes" id="UP000018291"/>
    </source>
</evidence>
<organism evidence="1 2">
    <name type="scientific">Candidatus Neomicrothrix parvicella RN1</name>
    <dbReference type="NCBI Taxonomy" id="1229780"/>
    <lineage>
        <taxon>Bacteria</taxon>
        <taxon>Bacillati</taxon>
        <taxon>Actinomycetota</taxon>
        <taxon>Acidimicrobiia</taxon>
        <taxon>Acidimicrobiales</taxon>
        <taxon>Microthrixaceae</taxon>
        <taxon>Candidatus Neomicrothrix</taxon>
    </lineage>
</organism>
<sequence length="99" mass="11051">MVADVRVLVGWPLLQQEAGRAPTWEALELPGSIRRRLTLSSPEVRFLEDAPGSEQRFGSGVAPRWWSENRLLRWPHPIPAVPSTAAVSKGRALLRSDRS</sequence>
<accession>R4YZC4</accession>
<gene>
    <name evidence="1" type="ORF">BN381_290133</name>
</gene>
<dbReference type="Proteomes" id="UP000018291">
    <property type="component" value="Unassembled WGS sequence"/>
</dbReference>
<comment type="caution">
    <text evidence="1">The sequence shown here is derived from an EMBL/GenBank/DDBJ whole genome shotgun (WGS) entry which is preliminary data.</text>
</comment>
<reference evidence="1 2" key="1">
    <citation type="journal article" date="2013" name="ISME J.">
        <title>Metabolic model for the filamentous 'Candidatus Microthrix parvicella' based on genomic and metagenomic analyses.</title>
        <authorList>
            <person name="Jon McIlroy S."/>
            <person name="Kristiansen R."/>
            <person name="Albertsen M."/>
            <person name="Michael Karst S."/>
            <person name="Rossetti S."/>
            <person name="Lund Nielsen J."/>
            <person name="Tandoi V."/>
            <person name="James Seviour R."/>
            <person name="Nielsen P.H."/>
        </authorList>
    </citation>
    <scope>NUCLEOTIDE SEQUENCE [LARGE SCALE GENOMIC DNA]</scope>
    <source>
        <strain evidence="1 2">RN1</strain>
    </source>
</reference>
<keyword evidence="2" id="KW-1185">Reference proteome</keyword>
<dbReference type="HOGENOM" id="CLU_2315083_0_0_11"/>
<proteinExistence type="predicted"/>
<name>R4YZC4_9ACTN</name>
<dbReference type="AlphaFoldDB" id="R4YZC4"/>
<evidence type="ECO:0000313" key="1">
    <source>
        <dbReference type="EMBL" id="CCM63765.1"/>
    </source>
</evidence>
<dbReference type="EMBL" id="CANL01000022">
    <property type="protein sequence ID" value="CCM63765.1"/>
    <property type="molecule type" value="Genomic_DNA"/>
</dbReference>